<evidence type="ECO:0000256" key="1">
    <source>
        <dbReference type="SAM" id="MobiDB-lite"/>
    </source>
</evidence>
<keyword evidence="4" id="KW-1185">Reference proteome</keyword>
<proteinExistence type="predicted"/>
<name>A0A8J2S613_9STRA</name>
<feature type="chain" id="PRO_5035154851" evidence="2">
    <location>
        <begin position="19"/>
        <end position="241"/>
    </location>
</feature>
<dbReference type="AlphaFoldDB" id="A0A8J2S613"/>
<feature type="signal peptide" evidence="2">
    <location>
        <begin position="1"/>
        <end position="18"/>
    </location>
</feature>
<dbReference type="EMBL" id="CAKKNE010000001">
    <property type="protein sequence ID" value="CAH0366008.1"/>
    <property type="molecule type" value="Genomic_DNA"/>
</dbReference>
<protein>
    <submittedName>
        <fullName evidence="3">Uncharacterized protein</fullName>
    </submittedName>
</protein>
<feature type="compositionally biased region" description="Basic and acidic residues" evidence="1">
    <location>
        <begin position="78"/>
        <end position="93"/>
    </location>
</feature>
<sequence length="241" mass="26895">MMLLSTLKLLACIAPLHALTPPKSHAAPTPSVRRRTAAMRVRGGDNATDALRVRGGTGKKAKKPRKRGTRRWPTYGRSSRDRSRRESRVESKPADAPVVETPVAKDFNQLKEVPQGWIDRTCEESNFAALRIMTMHPTHWLISTQDRTINFLEAPVTELLIGATAVSLSLMEIQRQIIELGTREADYSVLFLAATRMLKAFLAVLRSTRMALRGYKSYAVIKKGENVYLKKLPATDDDGVV</sequence>
<feature type="region of interest" description="Disordered" evidence="1">
    <location>
        <begin position="39"/>
        <end position="97"/>
    </location>
</feature>
<gene>
    <name evidence="3" type="ORF">PECAL_1P24760</name>
</gene>
<evidence type="ECO:0000256" key="2">
    <source>
        <dbReference type="SAM" id="SignalP"/>
    </source>
</evidence>
<evidence type="ECO:0000313" key="3">
    <source>
        <dbReference type="EMBL" id="CAH0366008.1"/>
    </source>
</evidence>
<feature type="compositionally biased region" description="Basic residues" evidence="1">
    <location>
        <begin position="57"/>
        <end position="70"/>
    </location>
</feature>
<comment type="caution">
    <text evidence="3">The sequence shown here is derived from an EMBL/GenBank/DDBJ whole genome shotgun (WGS) entry which is preliminary data.</text>
</comment>
<keyword evidence="2" id="KW-0732">Signal</keyword>
<accession>A0A8J2S613</accession>
<dbReference type="Proteomes" id="UP000789595">
    <property type="component" value="Unassembled WGS sequence"/>
</dbReference>
<organism evidence="3 4">
    <name type="scientific">Pelagomonas calceolata</name>
    <dbReference type="NCBI Taxonomy" id="35677"/>
    <lineage>
        <taxon>Eukaryota</taxon>
        <taxon>Sar</taxon>
        <taxon>Stramenopiles</taxon>
        <taxon>Ochrophyta</taxon>
        <taxon>Pelagophyceae</taxon>
        <taxon>Pelagomonadales</taxon>
        <taxon>Pelagomonadaceae</taxon>
        <taxon>Pelagomonas</taxon>
    </lineage>
</organism>
<reference evidence="3" key="1">
    <citation type="submission" date="2021-11" db="EMBL/GenBank/DDBJ databases">
        <authorList>
            <consortium name="Genoscope - CEA"/>
            <person name="William W."/>
        </authorList>
    </citation>
    <scope>NUCLEOTIDE SEQUENCE</scope>
</reference>
<dbReference type="OrthoDB" id="204464at2759"/>
<evidence type="ECO:0000313" key="4">
    <source>
        <dbReference type="Proteomes" id="UP000789595"/>
    </source>
</evidence>